<dbReference type="EMBL" id="AMFJ01021630">
    <property type="protein sequence ID" value="EKD66411.1"/>
    <property type="molecule type" value="Genomic_DNA"/>
</dbReference>
<sequence>MINSVKVKPCRTIDKVIESKDFKRVLNIIFVEIQKDIVVQAEIENFLIMQKSFDRLLSNKPLNKDELEIIKDFCNEALNKKSKIYQKIIKVLKRVEVHSFLDNFNCILLWHWLTNDIIKNKNINPIIISISKKADRLIAPEFPDDIDNIVDISINKELNIEELNKIINEFLEWDYQSILEIIRKAHDWVWEEKIYNYELFWKIIEWIIKNQDENKKKIEELKQRKDKDSLDKINLIFGFITNKNSDLDNKIANIYFKLIKKNS</sequence>
<reference evidence="1" key="1">
    <citation type="journal article" date="2012" name="Science">
        <title>Fermentation, hydrogen, and sulfur metabolism in multiple uncultivated bacterial phyla.</title>
        <authorList>
            <person name="Wrighton K.C."/>
            <person name="Thomas B.C."/>
            <person name="Sharon I."/>
            <person name="Miller C.S."/>
            <person name="Castelle C.J."/>
            <person name="VerBerkmoes N.C."/>
            <person name="Wilkins M.J."/>
            <person name="Hettich R.L."/>
            <person name="Lipton M.S."/>
            <person name="Williams K.H."/>
            <person name="Long P.E."/>
            <person name="Banfield J.F."/>
        </authorList>
    </citation>
    <scope>NUCLEOTIDE SEQUENCE [LARGE SCALE GENOMIC DNA]</scope>
</reference>
<gene>
    <name evidence="1" type="ORF">ACD_49C00044G0013</name>
</gene>
<proteinExistence type="predicted"/>
<protein>
    <submittedName>
        <fullName evidence="1">Uncharacterized protein</fullName>
    </submittedName>
</protein>
<organism evidence="1">
    <name type="scientific">uncultured bacterium</name>
    <name type="common">gcode 4</name>
    <dbReference type="NCBI Taxonomy" id="1234023"/>
    <lineage>
        <taxon>Bacteria</taxon>
        <taxon>environmental samples</taxon>
    </lineage>
</organism>
<comment type="caution">
    <text evidence="1">The sequence shown here is derived from an EMBL/GenBank/DDBJ whole genome shotgun (WGS) entry which is preliminary data.</text>
</comment>
<dbReference type="AlphaFoldDB" id="K2AXD2"/>
<evidence type="ECO:0000313" key="1">
    <source>
        <dbReference type="EMBL" id="EKD66411.1"/>
    </source>
</evidence>
<accession>K2AXD2</accession>
<name>K2AXD2_9BACT</name>